<accession>A0ABW7JL04</accession>
<feature type="signal peptide" evidence="1">
    <location>
        <begin position="1"/>
        <end position="26"/>
    </location>
</feature>
<proteinExistence type="predicted"/>
<name>A0ABW7JL04_9NOCA</name>
<reference evidence="4 5" key="1">
    <citation type="submission" date="2024-10" db="EMBL/GenBank/DDBJ databases">
        <authorList>
            <person name="Riesco R."/>
        </authorList>
    </citation>
    <scope>NUCLEOTIDE SEQUENCE [LARGE SCALE GENOMIC DNA]</scope>
    <source>
        <strain evidence="2 4">NCIMB 15449</strain>
        <strain evidence="3 5">NCIMB 15450</strain>
    </source>
</reference>
<sequence>MKVSKVAVIGAIAATALIGGAGSASATTPVAHTSCDRSEAMHATWDVHTPADR</sequence>
<organism evidence="2 4">
    <name type="scientific">Antrihabitans spumae</name>
    <dbReference type="NCBI Taxonomy" id="3373370"/>
    <lineage>
        <taxon>Bacteria</taxon>
        <taxon>Bacillati</taxon>
        <taxon>Actinomycetota</taxon>
        <taxon>Actinomycetes</taxon>
        <taxon>Mycobacteriales</taxon>
        <taxon>Nocardiaceae</taxon>
        <taxon>Antrihabitans</taxon>
    </lineage>
</organism>
<evidence type="ECO:0000313" key="3">
    <source>
        <dbReference type="EMBL" id="MFH5232840.1"/>
    </source>
</evidence>
<dbReference type="Proteomes" id="UP001609219">
    <property type="component" value="Unassembled WGS sequence"/>
</dbReference>
<keyword evidence="1" id="KW-0732">Signal</keyword>
<comment type="caution">
    <text evidence="2">The sequence shown here is derived from an EMBL/GenBank/DDBJ whole genome shotgun (WGS) entry which is preliminary data.</text>
</comment>
<evidence type="ECO:0000256" key="1">
    <source>
        <dbReference type="SAM" id="SignalP"/>
    </source>
</evidence>
<evidence type="ECO:0000313" key="4">
    <source>
        <dbReference type="Proteomes" id="UP001609175"/>
    </source>
</evidence>
<keyword evidence="5" id="KW-1185">Reference proteome</keyword>
<dbReference type="EMBL" id="JBIMSN010000163">
    <property type="protein sequence ID" value="MFH5232840.1"/>
    <property type="molecule type" value="Genomic_DNA"/>
</dbReference>
<dbReference type="RefSeq" id="WP_395113328.1">
    <property type="nucleotide sequence ID" value="NZ_JBIMSN010000163.1"/>
</dbReference>
<protein>
    <submittedName>
        <fullName evidence="2">Uncharacterized protein</fullName>
    </submittedName>
</protein>
<evidence type="ECO:0000313" key="5">
    <source>
        <dbReference type="Proteomes" id="UP001609219"/>
    </source>
</evidence>
<dbReference type="Proteomes" id="UP001609175">
    <property type="component" value="Unassembled WGS sequence"/>
</dbReference>
<dbReference type="EMBL" id="JBIMSO010000031">
    <property type="protein sequence ID" value="MFH5207889.1"/>
    <property type="molecule type" value="Genomic_DNA"/>
</dbReference>
<evidence type="ECO:0000313" key="2">
    <source>
        <dbReference type="EMBL" id="MFH5207889.1"/>
    </source>
</evidence>
<feature type="chain" id="PRO_5045033530" evidence="1">
    <location>
        <begin position="27"/>
        <end position="53"/>
    </location>
</feature>
<gene>
    <name evidence="2" type="ORF">ACHIPZ_06625</name>
    <name evidence="3" type="ORF">ACHIRB_30365</name>
</gene>